<keyword evidence="11" id="KW-1185">Reference proteome</keyword>
<dbReference type="Gene3D" id="1.25.40.10">
    <property type="entry name" value="Tetratricopeptide repeat domain"/>
    <property type="match status" value="1"/>
</dbReference>
<reference evidence="11" key="1">
    <citation type="journal article" date="2025" name="Foods">
        <title>Unveiling the Microbial Signatures of Arabica Coffee Cherries: Insights into Ripeness Specific Diversity, Functional Traits, and Implications for Quality and Safety.</title>
        <authorList>
            <consortium name="RefSeq"/>
            <person name="Tenea G.N."/>
            <person name="Cifuentes V."/>
            <person name="Reyes P."/>
            <person name="Cevallos-Vallejos M."/>
        </authorList>
    </citation>
    <scope>NUCLEOTIDE SEQUENCE [LARGE SCALE GENOMIC DNA]</scope>
</reference>
<dbReference type="InterPro" id="IPR050754">
    <property type="entry name" value="FKBP4/5/8-like"/>
</dbReference>
<evidence type="ECO:0000256" key="7">
    <source>
        <dbReference type="ARBA" id="ARBA00023235"/>
    </source>
</evidence>
<evidence type="ECO:0000256" key="3">
    <source>
        <dbReference type="ARBA" id="ARBA00013194"/>
    </source>
</evidence>
<evidence type="ECO:0000256" key="9">
    <source>
        <dbReference type="PROSITE-ProRule" id="PRU00339"/>
    </source>
</evidence>
<keyword evidence="7 8" id="KW-0413">Isomerase</keyword>
<dbReference type="InterPro" id="IPR001179">
    <property type="entry name" value="PPIase_FKBP_dom"/>
</dbReference>
<protein>
    <recommendedName>
        <fullName evidence="3 8">peptidylprolyl isomerase</fullName>
        <ecNumber evidence="3 8">5.2.1.8</ecNumber>
    </recommendedName>
</protein>
<dbReference type="OrthoDB" id="1902587at2759"/>
<name>A0A6P6UUP2_COFAR</name>
<dbReference type="PANTHER" id="PTHR46512">
    <property type="entry name" value="PEPTIDYLPROLYL ISOMERASE"/>
    <property type="match status" value="1"/>
</dbReference>
<proteinExistence type="inferred from homology"/>
<evidence type="ECO:0000256" key="1">
    <source>
        <dbReference type="ARBA" id="ARBA00000971"/>
    </source>
</evidence>
<feature type="domain" description="PPIase FKBP-type" evidence="10">
    <location>
        <begin position="178"/>
        <end position="269"/>
    </location>
</feature>
<reference evidence="12" key="2">
    <citation type="submission" date="2025-08" db="UniProtKB">
        <authorList>
            <consortium name="RefSeq"/>
        </authorList>
    </citation>
    <scope>IDENTIFICATION</scope>
    <source>
        <tissue evidence="12">Leaves</tissue>
    </source>
</reference>
<dbReference type="SUPFAM" id="SSF48452">
    <property type="entry name" value="TPR-like"/>
    <property type="match status" value="1"/>
</dbReference>
<dbReference type="FunFam" id="3.10.50.40:FF:000017">
    <property type="entry name" value="Peptidylprolyl isomerase"/>
    <property type="match status" value="1"/>
</dbReference>
<dbReference type="FunFam" id="1.25.40.10:FF:000008">
    <property type="entry name" value="Peptidylprolyl isomerase"/>
    <property type="match status" value="1"/>
</dbReference>
<dbReference type="PANTHER" id="PTHR46512:SF9">
    <property type="entry name" value="PEPTIDYLPROLYL ISOMERASE"/>
    <property type="match status" value="1"/>
</dbReference>
<evidence type="ECO:0000256" key="4">
    <source>
        <dbReference type="ARBA" id="ARBA00022737"/>
    </source>
</evidence>
<evidence type="ECO:0000313" key="11">
    <source>
        <dbReference type="Proteomes" id="UP001652660"/>
    </source>
</evidence>
<evidence type="ECO:0000256" key="6">
    <source>
        <dbReference type="ARBA" id="ARBA00023110"/>
    </source>
</evidence>
<evidence type="ECO:0000256" key="2">
    <source>
        <dbReference type="ARBA" id="ARBA00006577"/>
    </source>
</evidence>
<keyword evidence="5 9" id="KW-0802">TPR repeat</keyword>
<dbReference type="PROSITE" id="PS50005">
    <property type="entry name" value="TPR"/>
    <property type="match status" value="1"/>
</dbReference>
<dbReference type="AlphaFoldDB" id="A0A6P6UUP2"/>
<dbReference type="Pfam" id="PF00254">
    <property type="entry name" value="FKBP_C"/>
    <property type="match status" value="3"/>
</dbReference>
<dbReference type="GeneID" id="113714544"/>
<feature type="domain" description="PPIase FKBP-type" evidence="10">
    <location>
        <begin position="63"/>
        <end position="150"/>
    </location>
</feature>
<dbReference type="Proteomes" id="UP001652660">
    <property type="component" value="Chromosome 10c"/>
</dbReference>
<comment type="similarity">
    <text evidence="2">Belongs to the FKBP-type PPIase family.</text>
</comment>
<evidence type="ECO:0000313" key="12">
    <source>
        <dbReference type="RefSeq" id="XP_027094238.1"/>
    </source>
</evidence>
<sequence>MVEFSKLNAADFVGEDDELDEEPGEVIESAPPLQVGEEREINSLGLTKKLLKRGIGWETPEFGDEVTVHYVGKLADGAEFVSTRDRDKPLIFNLGQGQVISGLNHGIITMTKGEAALFRMPSELAYGVEGMDGVPPNSSVQFEVELISWITVVDVCKDGGIIKKIIEKGEMMGPPGELDEVRVKYTATIDDGAIVAKTPEDGLEFYVKEGHLCPALPKAVKTMKKREKVNLVVQPHYAFGDDKKDSNTSFRSFPQSSVLRIDLELVSFKPVVDVTGDSKVLKKILKEGEGFVTADEGASVTVRYTAMLEDGTVFDKRGLDGTDAMEFVTDEEQVIAGLDRAVMTMKKGEHGLLTIKPEYGFGNAEVKQDLAIIPPISTILYEVEILDFIKEKAPWEMNDQEKIEACKRKKDEGNLLFKNGKYRRAGKKYDKALDFVSGDIPFGDDDLKLVESLRVSCWLNTAACCLKLLDFHRAVNLCSKVLDVESSNVKALYRRAQAYMETADLHLAELDIKKALETEPQNREVKLLQKSLKQLRAESNKSDAQIYTTMFSRMTKDGSTATKRLKIDNVENNNKPLEEVIAMELEKTAVSSQPPDEGVAVDSSS</sequence>
<dbReference type="PROSITE" id="PS50059">
    <property type="entry name" value="FKBP_PPIASE"/>
    <property type="match status" value="3"/>
</dbReference>
<feature type="domain" description="PPIase FKBP-type" evidence="10">
    <location>
        <begin position="297"/>
        <end position="389"/>
    </location>
</feature>
<dbReference type="SUPFAM" id="SSF54534">
    <property type="entry name" value="FKBP-like"/>
    <property type="match status" value="3"/>
</dbReference>
<dbReference type="InterPro" id="IPR011990">
    <property type="entry name" value="TPR-like_helical_dom_sf"/>
</dbReference>
<organism evidence="11 12">
    <name type="scientific">Coffea arabica</name>
    <name type="common">Arabian coffee</name>
    <dbReference type="NCBI Taxonomy" id="13443"/>
    <lineage>
        <taxon>Eukaryota</taxon>
        <taxon>Viridiplantae</taxon>
        <taxon>Streptophyta</taxon>
        <taxon>Embryophyta</taxon>
        <taxon>Tracheophyta</taxon>
        <taxon>Spermatophyta</taxon>
        <taxon>Magnoliopsida</taxon>
        <taxon>eudicotyledons</taxon>
        <taxon>Gunneridae</taxon>
        <taxon>Pentapetalae</taxon>
        <taxon>asterids</taxon>
        <taxon>lamiids</taxon>
        <taxon>Gentianales</taxon>
        <taxon>Rubiaceae</taxon>
        <taxon>Ixoroideae</taxon>
        <taxon>Gardenieae complex</taxon>
        <taxon>Bertiereae - Coffeeae clade</taxon>
        <taxon>Coffeeae</taxon>
        <taxon>Coffea</taxon>
    </lineage>
</organism>
<dbReference type="RefSeq" id="XP_027094238.1">
    <property type="nucleotide sequence ID" value="XM_027238437.2"/>
</dbReference>
<evidence type="ECO:0000259" key="10">
    <source>
        <dbReference type="PROSITE" id="PS50059"/>
    </source>
</evidence>
<keyword evidence="6 8" id="KW-0697">Rotamase</keyword>
<comment type="catalytic activity">
    <reaction evidence="1 8">
        <text>[protein]-peptidylproline (omega=180) = [protein]-peptidylproline (omega=0)</text>
        <dbReference type="Rhea" id="RHEA:16237"/>
        <dbReference type="Rhea" id="RHEA-COMP:10747"/>
        <dbReference type="Rhea" id="RHEA-COMP:10748"/>
        <dbReference type="ChEBI" id="CHEBI:83833"/>
        <dbReference type="ChEBI" id="CHEBI:83834"/>
        <dbReference type="EC" id="5.2.1.8"/>
    </reaction>
</comment>
<dbReference type="SMART" id="SM00028">
    <property type="entry name" value="TPR"/>
    <property type="match status" value="3"/>
</dbReference>
<feature type="repeat" description="TPR" evidence="9">
    <location>
        <begin position="489"/>
        <end position="522"/>
    </location>
</feature>
<evidence type="ECO:0000256" key="8">
    <source>
        <dbReference type="PROSITE-ProRule" id="PRU00277"/>
    </source>
</evidence>
<accession>A0A6P6UUP2</accession>
<dbReference type="EC" id="5.2.1.8" evidence="3 8"/>
<gene>
    <name evidence="12" type="primary">LOC113714544</name>
</gene>
<keyword evidence="4" id="KW-0677">Repeat</keyword>
<dbReference type="GO" id="GO:0003755">
    <property type="term" value="F:peptidyl-prolyl cis-trans isomerase activity"/>
    <property type="evidence" value="ECO:0007669"/>
    <property type="project" value="UniProtKB-KW"/>
</dbReference>
<dbReference type="InterPro" id="IPR046357">
    <property type="entry name" value="PPIase_dom_sf"/>
</dbReference>
<evidence type="ECO:0000256" key="5">
    <source>
        <dbReference type="ARBA" id="ARBA00022803"/>
    </source>
</evidence>
<dbReference type="InterPro" id="IPR019734">
    <property type="entry name" value="TPR_rpt"/>
</dbReference>
<dbReference type="Gene3D" id="3.10.50.40">
    <property type="match status" value="3"/>
</dbReference>